<proteinExistence type="predicted"/>
<reference evidence="1 2" key="1">
    <citation type="submission" date="2020-02" db="EMBL/GenBank/DDBJ databases">
        <authorList>
            <person name="Kim M.K."/>
        </authorList>
    </citation>
    <scope>NUCLEOTIDE SEQUENCE [LARGE SCALE GENOMIC DNA]</scope>
    <source>
        <strain evidence="1 2">17J57-3</strain>
    </source>
</reference>
<evidence type="ECO:0000313" key="2">
    <source>
        <dbReference type="Proteomes" id="UP000482155"/>
    </source>
</evidence>
<accession>A0A6B3SNY1</accession>
<dbReference type="EMBL" id="JAAIVB010000025">
    <property type="protein sequence ID" value="NEX60995.1"/>
    <property type="molecule type" value="Genomic_DNA"/>
</dbReference>
<name>A0A6B3SNY1_9BURK</name>
<evidence type="ECO:0000313" key="1">
    <source>
        <dbReference type="EMBL" id="NEX60995.1"/>
    </source>
</evidence>
<dbReference type="RefSeq" id="WP_163961775.1">
    <property type="nucleotide sequence ID" value="NZ_JAAIVB010000025.1"/>
</dbReference>
<organism evidence="1 2">
    <name type="scientific">Noviherbaspirillum galbum</name>
    <dbReference type="NCBI Taxonomy" id="2709383"/>
    <lineage>
        <taxon>Bacteria</taxon>
        <taxon>Pseudomonadati</taxon>
        <taxon>Pseudomonadota</taxon>
        <taxon>Betaproteobacteria</taxon>
        <taxon>Burkholderiales</taxon>
        <taxon>Oxalobacteraceae</taxon>
        <taxon>Noviherbaspirillum</taxon>
    </lineage>
</organism>
<gene>
    <name evidence="1" type="ORF">G3574_07895</name>
</gene>
<comment type="caution">
    <text evidence="1">The sequence shown here is derived from an EMBL/GenBank/DDBJ whole genome shotgun (WGS) entry which is preliminary data.</text>
</comment>
<dbReference type="Proteomes" id="UP000482155">
    <property type="component" value="Unassembled WGS sequence"/>
</dbReference>
<dbReference type="AlphaFoldDB" id="A0A6B3SNY1"/>
<evidence type="ECO:0008006" key="3">
    <source>
        <dbReference type="Google" id="ProtNLM"/>
    </source>
</evidence>
<protein>
    <recommendedName>
        <fullName evidence="3">ABM domain-containing protein</fullName>
    </recommendedName>
</protein>
<sequence length="102" mass="10770">MHAVIRTYSGAGAPQLFDILESRKSDVQSTLQKVSGIVSYTLIRTGEGGVSITVCNDKAGADESLRVARDWIKNNASSVNASAPDVAEGSVVVHFAEQALVH</sequence>
<keyword evidence="2" id="KW-1185">Reference proteome</keyword>